<accession>A0AAN4Z568</accession>
<evidence type="ECO:0000256" key="2">
    <source>
        <dbReference type="SAM" id="Phobius"/>
    </source>
</evidence>
<proteinExistence type="predicted"/>
<dbReference type="EMBL" id="BTRK01000001">
    <property type="protein sequence ID" value="GMR30885.1"/>
    <property type="molecule type" value="Genomic_DNA"/>
</dbReference>
<keyword evidence="2" id="KW-1133">Transmembrane helix</keyword>
<feature type="transmembrane region" description="Helical" evidence="2">
    <location>
        <begin position="48"/>
        <end position="73"/>
    </location>
</feature>
<keyword evidence="2" id="KW-0812">Transmembrane</keyword>
<keyword evidence="2" id="KW-0472">Membrane</keyword>
<evidence type="ECO:0000313" key="4">
    <source>
        <dbReference type="Proteomes" id="UP001328107"/>
    </source>
</evidence>
<sequence length="81" mass="9038">SMSCDSHDQENSDSEINEHEEQTASVLFEIPDRPDITYGMCICLPTRIVALSVMCIIFGSFAGGLAVQLHIIVTKLLWFCF</sequence>
<gene>
    <name evidence="3" type="ORF">PMAYCL1PPCAC_01080</name>
</gene>
<organism evidence="3 4">
    <name type="scientific">Pristionchus mayeri</name>
    <dbReference type="NCBI Taxonomy" id="1317129"/>
    <lineage>
        <taxon>Eukaryota</taxon>
        <taxon>Metazoa</taxon>
        <taxon>Ecdysozoa</taxon>
        <taxon>Nematoda</taxon>
        <taxon>Chromadorea</taxon>
        <taxon>Rhabditida</taxon>
        <taxon>Rhabditina</taxon>
        <taxon>Diplogasteromorpha</taxon>
        <taxon>Diplogasteroidea</taxon>
        <taxon>Neodiplogasteridae</taxon>
        <taxon>Pristionchus</taxon>
    </lineage>
</organism>
<evidence type="ECO:0000256" key="1">
    <source>
        <dbReference type="SAM" id="MobiDB-lite"/>
    </source>
</evidence>
<comment type="caution">
    <text evidence="3">The sequence shown here is derived from an EMBL/GenBank/DDBJ whole genome shotgun (WGS) entry which is preliminary data.</text>
</comment>
<evidence type="ECO:0000313" key="3">
    <source>
        <dbReference type="EMBL" id="GMR30885.1"/>
    </source>
</evidence>
<name>A0AAN4Z568_9BILA</name>
<protein>
    <submittedName>
        <fullName evidence="3">Uncharacterized protein</fullName>
    </submittedName>
</protein>
<keyword evidence="4" id="KW-1185">Reference proteome</keyword>
<dbReference type="Proteomes" id="UP001328107">
    <property type="component" value="Unassembled WGS sequence"/>
</dbReference>
<feature type="non-terminal residue" evidence="3">
    <location>
        <position position="1"/>
    </location>
</feature>
<reference evidence="4" key="1">
    <citation type="submission" date="2022-10" db="EMBL/GenBank/DDBJ databases">
        <title>Genome assembly of Pristionchus species.</title>
        <authorList>
            <person name="Yoshida K."/>
            <person name="Sommer R.J."/>
        </authorList>
    </citation>
    <scope>NUCLEOTIDE SEQUENCE [LARGE SCALE GENOMIC DNA]</scope>
    <source>
        <strain evidence="4">RS5460</strain>
    </source>
</reference>
<feature type="region of interest" description="Disordered" evidence="1">
    <location>
        <begin position="1"/>
        <end position="21"/>
    </location>
</feature>
<dbReference type="AlphaFoldDB" id="A0AAN4Z568"/>